<dbReference type="SUPFAM" id="SSF46955">
    <property type="entry name" value="Putative DNA-binding domain"/>
    <property type="match status" value="1"/>
</dbReference>
<dbReference type="PANTHER" id="PTHR30204:SF90">
    <property type="entry name" value="HTH-TYPE TRANSCRIPTIONAL ACTIVATOR MTA"/>
    <property type="match status" value="1"/>
</dbReference>
<organism evidence="3 4">
    <name type="scientific">Macrococcus hajekii</name>
    <dbReference type="NCBI Taxonomy" id="198482"/>
    <lineage>
        <taxon>Bacteria</taxon>
        <taxon>Bacillati</taxon>
        <taxon>Bacillota</taxon>
        <taxon>Bacilli</taxon>
        <taxon>Bacillales</taxon>
        <taxon>Staphylococcaceae</taxon>
        <taxon>Macrococcus</taxon>
    </lineage>
</organism>
<reference evidence="3 4" key="1">
    <citation type="submission" date="2019-01" db="EMBL/GenBank/DDBJ databases">
        <title>Draft genome sequences of the type strains of six Macrococcus species.</title>
        <authorList>
            <person name="Mazhar S."/>
            <person name="Altermann E."/>
            <person name="Hill C."/>
            <person name="Mcauliffe O."/>
        </authorList>
    </citation>
    <scope>NUCLEOTIDE SEQUENCE [LARGE SCALE GENOMIC DNA]</scope>
    <source>
        <strain evidence="3 4">CCM4809</strain>
    </source>
</reference>
<keyword evidence="1" id="KW-0238">DNA-binding</keyword>
<dbReference type="GO" id="GO:0003677">
    <property type="term" value="F:DNA binding"/>
    <property type="evidence" value="ECO:0007669"/>
    <property type="project" value="UniProtKB-KW"/>
</dbReference>
<dbReference type="OrthoDB" id="166060at2"/>
<sequence>MNGKDLLKIGELAKAAGVTNRTIDYYTQINLLDFERTAKNYRMYSAAMVERVHMIENLKQQGKSLSDIRQIITPARTLENRVKELEQDIQRIVQSDNLDQIKQLAIKDLAVIKSLLLLLH</sequence>
<protein>
    <submittedName>
        <fullName evidence="3">MerR family transcriptional regulator</fullName>
    </submittedName>
</protein>
<dbReference type="PRINTS" id="PR00040">
    <property type="entry name" value="HTHMERR"/>
</dbReference>
<dbReference type="PROSITE" id="PS50937">
    <property type="entry name" value="HTH_MERR_2"/>
    <property type="match status" value="1"/>
</dbReference>
<comment type="caution">
    <text evidence="3">The sequence shown here is derived from an EMBL/GenBank/DDBJ whole genome shotgun (WGS) entry which is preliminary data.</text>
</comment>
<proteinExistence type="predicted"/>
<feature type="domain" description="HTH merR-type" evidence="2">
    <location>
        <begin position="6"/>
        <end position="74"/>
    </location>
</feature>
<name>A0A4R6BK60_9STAP</name>
<dbReference type="Proteomes" id="UP000295328">
    <property type="component" value="Unassembled WGS sequence"/>
</dbReference>
<keyword evidence="4" id="KW-1185">Reference proteome</keyword>
<evidence type="ECO:0000256" key="1">
    <source>
        <dbReference type="ARBA" id="ARBA00023125"/>
    </source>
</evidence>
<dbReference type="SMART" id="SM00422">
    <property type="entry name" value="HTH_MERR"/>
    <property type="match status" value="1"/>
</dbReference>
<gene>
    <name evidence="3" type="ORF">ERX37_05890</name>
</gene>
<dbReference type="EMBL" id="SCWE01000002">
    <property type="protein sequence ID" value="TDM02105.1"/>
    <property type="molecule type" value="Genomic_DNA"/>
</dbReference>
<dbReference type="Pfam" id="PF13411">
    <property type="entry name" value="MerR_1"/>
    <property type="match status" value="1"/>
</dbReference>
<accession>A0A4R6BK60</accession>
<evidence type="ECO:0000259" key="2">
    <source>
        <dbReference type="PROSITE" id="PS50937"/>
    </source>
</evidence>
<dbReference type="GO" id="GO:0003700">
    <property type="term" value="F:DNA-binding transcription factor activity"/>
    <property type="evidence" value="ECO:0007669"/>
    <property type="project" value="InterPro"/>
</dbReference>
<dbReference type="InterPro" id="IPR000551">
    <property type="entry name" value="MerR-type_HTH_dom"/>
</dbReference>
<dbReference type="AlphaFoldDB" id="A0A4R6BK60"/>
<dbReference type="PANTHER" id="PTHR30204">
    <property type="entry name" value="REDOX-CYCLING DRUG-SENSING TRANSCRIPTIONAL ACTIVATOR SOXR"/>
    <property type="match status" value="1"/>
</dbReference>
<dbReference type="Gene3D" id="1.10.1660.10">
    <property type="match status" value="1"/>
</dbReference>
<dbReference type="InterPro" id="IPR009061">
    <property type="entry name" value="DNA-bd_dom_put_sf"/>
</dbReference>
<dbReference type="InterPro" id="IPR047057">
    <property type="entry name" value="MerR_fam"/>
</dbReference>
<dbReference type="RefSeq" id="WP_133429759.1">
    <property type="nucleotide sequence ID" value="NZ_BMCC01000003.1"/>
</dbReference>
<evidence type="ECO:0000313" key="4">
    <source>
        <dbReference type="Proteomes" id="UP000295328"/>
    </source>
</evidence>
<evidence type="ECO:0000313" key="3">
    <source>
        <dbReference type="EMBL" id="TDM02105.1"/>
    </source>
</evidence>